<dbReference type="AlphaFoldDB" id="A0A8T2N9F7"/>
<dbReference type="EMBL" id="JAFBMS010000096">
    <property type="protein sequence ID" value="KAG9337043.1"/>
    <property type="molecule type" value="Genomic_DNA"/>
</dbReference>
<protein>
    <submittedName>
        <fullName evidence="1">Uncharacterized protein</fullName>
    </submittedName>
</protein>
<name>A0A8T2N9F7_9TELE</name>
<dbReference type="Proteomes" id="UP000824540">
    <property type="component" value="Unassembled WGS sequence"/>
</dbReference>
<comment type="caution">
    <text evidence="1">The sequence shown here is derived from an EMBL/GenBank/DDBJ whole genome shotgun (WGS) entry which is preliminary data.</text>
</comment>
<sequence>MSDIMRSLPLLGAAYSTASSSANVGQSWEDCFNTFLTSPTRSALPSRPGRLHPYRVPQPLGTGCLRVTESRSPAEKCLCQEPASQAQLCVRATGRRGTAPGRAAVARGNEVQMASTLRKARKNVQYESQASAATRAQLITQIKADCPCARHRTAAQIVMLQTMAWIVMSQSIALTVTPQIMARIVIIAVSVTLVCEGFADSSVMHPEPAGR</sequence>
<gene>
    <name evidence="1" type="ORF">JZ751_029810</name>
</gene>
<accession>A0A8T2N9F7</accession>
<evidence type="ECO:0000313" key="2">
    <source>
        <dbReference type="Proteomes" id="UP000824540"/>
    </source>
</evidence>
<reference evidence="1" key="1">
    <citation type="thesis" date="2021" institute="BYU ScholarsArchive" country="Provo, UT, USA">
        <title>Applications of and Algorithms for Genome Assembly and Genomic Analyses with an Emphasis on Marine Teleosts.</title>
        <authorList>
            <person name="Pickett B.D."/>
        </authorList>
    </citation>
    <scope>NUCLEOTIDE SEQUENCE</scope>
    <source>
        <strain evidence="1">HI-2016</strain>
    </source>
</reference>
<organism evidence="1 2">
    <name type="scientific">Albula glossodonta</name>
    <name type="common">roundjaw bonefish</name>
    <dbReference type="NCBI Taxonomy" id="121402"/>
    <lineage>
        <taxon>Eukaryota</taxon>
        <taxon>Metazoa</taxon>
        <taxon>Chordata</taxon>
        <taxon>Craniata</taxon>
        <taxon>Vertebrata</taxon>
        <taxon>Euteleostomi</taxon>
        <taxon>Actinopterygii</taxon>
        <taxon>Neopterygii</taxon>
        <taxon>Teleostei</taxon>
        <taxon>Albuliformes</taxon>
        <taxon>Albulidae</taxon>
        <taxon>Albula</taxon>
    </lineage>
</organism>
<evidence type="ECO:0000313" key="1">
    <source>
        <dbReference type="EMBL" id="KAG9337043.1"/>
    </source>
</evidence>
<proteinExistence type="predicted"/>
<keyword evidence="2" id="KW-1185">Reference proteome</keyword>